<keyword evidence="2" id="KW-1185">Reference proteome</keyword>
<gene>
    <name evidence="1" type="primary">ga10899</name>
    <name evidence="1" type="ORF">PR202_ga10899</name>
</gene>
<dbReference type="InterPro" id="IPR032675">
    <property type="entry name" value="LRR_dom_sf"/>
</dbReference>
<dbReference type="InterPro" id="IPR001611">
    <property type="entry name" value="Leu-rich_rpt"/>
</dbReference>
<dbReference type="PANTHER" id="PTHR48065:SF7">
    <property type="entry name" value="LEUCINE-RICH REPEAT-CONTAINING N-TERMINAL PLANT-TYPE DOMAIN-CONTAINING PROTEIN"/>
    <property type="match status" value="1"/>
</dbReference>
<dbReference type="Pfam" id="PF00560">
    <property type="entry name" value="LRR_1"/>
    <property type="match status" value="1"/>
</dbReference>
<dbReference type="PANTHER" id="PTHR48065">
    <property type="entry name" value="OS10G0469600 PROTEIN"/>
    <property type="match status" value="1"/>
</dbReference>
<evidence type="ECO:0000313" key="1">
    <source>
        <dbReference type="EMBL" id="GJM94268.1"/>
    </source>
</evidence>
<accession>A0AAV5C7X5</accession>
<comment type="caution">
    <text evidence="1">The sequence shown here is derived from an EMBL/GenBank/DDBJ whole genome shotgun (WGS) entry which is preliminary data.</text>
</comment>
<sequence>MPEQLYFMDVGHNAICGGIPAQVANLTNLQFFNVSYNRLCGQIPAGGNMPRFDVFSFQHNKCLCGTPLAPCN</sequence>
<proteinExistence type="predicted"/>
<protein>
    <submittedName>
        <fullName evidence="1">Uncharacterized protein</fullName>
    </submittedName>
</protein>
<dbReference type="SUPFAM" id="SSF52058">
    <property type="entry name" value="L domain-like"/>
    <property type="match status" value="1"/>
</dbReference>
<evidence type="ECO:0000313" key="2">
    <source>
        <dbReference type="Proteomes" id="UP001054889"/>
    </source>
</evidence>
<dbReference type="EMBL" id="BQKI01000005">
    <property type="protein sequence ID" value="GJM94268.1"/>
    <property type="molecule type" value="Genomic_DNA"/>
</dbReference>
<reference evidence="1" key="1">
    <citation type="journal article" date="2018" name="DNA Res.">
        <title>Multiple hybrid de novo genome assembly of finger millet, an orphan allotetraploid crop.</title>
        <authorList>
            <person name="Hatakeyama M."/>
            <person name="Aluri S."/>
            <person name="Balachadran M.T."/>
            <person name="Sivarajan S.R."/>
            <person name="Patrignani A."/>
            <person name="Gruter S."/>
            <person name="Poveda L."/>
            <person name="Shimizu-Inatsugi R."/>
            <person name="Baeten J."/>
            <person name="Francoijs K.J."/>
            <person name="Nataraja K.N."/>
            <person name="Reddy Y.A.N."/>
            <person name="Phadnis S."/>
            <person name="Ravikumar R.L."/>
            <person name="Schlapbach R."/>
            <person name="Sreeman S.M."/>
            <person name="Shimizu K.K."/>
        </authorList>
    </citation>
    <scope>NUCLEOTIDE SEQUENCE</scope>
</reference>
<dbReference type="Proteomes" id="UP001054889">
    <property type="component" value="Unassembled WGS sequence"/>
</dbReference>
<name>A0AAV5C7X5_ELECO</name>
<dbReference type="Gene3D" id="3.80.10.10">
    <property type="entry name" value="Ribonuclease Inhibitor"/>
    <property type="match status" value="1"/>
</dbReference>
<reference evidence="1" key="2">
    <citation type="submission" date="2021-12" db="EMBL/GenBank/DDBJ databases">
        <title>Resequencing data analysis of finger millet.</title>
        <authorList>
            <person name="Hatakeyama M."/>
            <person name="Aluri S."/>
            <person name="Balachadran M.T."/>
            <person name="Sivarajan S.R."/>
            <person name="Poveda L."/>
            <person name="Shimizu-Inatsugi R."/>
            <person name="Schlapbach R."/>
            <person name="Sreeman S.M."/>
            <person name="Shimizu K.K."/>
        </authorList>
    </citation>
    <scope>NUCLEOTIDE SEQUENCE</scope>
</reference>
<dbReference type="AlphaFoldDB" id="A0AAV5C7X5"/>
<organism evidence="1 2">
    <name type="scientific">Eleusine coracana subsp. coracana</name>
    <dbReference type="NCBI Taxonomy" id="191504"/>
    <lineage>
        <taxon>Eukaryota</taxon>
        <taxon>Viridiplantae</taxon>
        <taxon>Streptophyta</taxon>
        <taxon>Embryophyta</taxon>
        <taxon>Tracheophyta</taxon>
        <taxon>Spermatophyta</taxon>
        <taxon>Magnoliopsida</taxon>
        <taxon>Liliopsida</taxon>
        <taxon>Poales</taxon>
        <taxon>Poaceae</taxon>
        <taxon>PACMAD clade</taxon>
        <taxon>Chloridoideae</taxon>
        <taxon>Cynodonteae</taxon>
        <taxon>Eleusininae</taxon>
        <taxon>Eleusine</taxon>
    </lineage>
</organism>